<dbReference type="EMBL" id="PFBI01000004">
    <property type="protein sequence ID" value="PIR84682.1"/>
    <property type="molecule type" value="Genomic_DNA"/>
</dbReference>
<protein>
    <recommendedName>
        <fullName evidence="4">Peptidase S74 domain-containing protein</fullName>
    </recommendedName>
</protein>
<name>A0A2H0UE56_9BACT</name>
<feature type="non-terminal residue" evidence="2">
    <location>
        <position position="1"/>
    </location>
</feature>
<organism evidence="2 3">
    <name type="scientific">Candidatus Kaiserbacteria bacterium CG10_big_fil_rev_8_21_14_0_10_47_16</name>
    <dbReference type="NCBI Taxonomy" id="1974608"/>
    <lineage>
        <taxon>Bacteria</taxon>
        <taxon>Candidatus Kaiseribacteriota</taxon>
    </lineage>
</organism>
<gene>
    <name evidence="2" type="ORF">COU16_00645</name>
</gene>
<evidence type="ECO:0008006" key="4">
    <source>
        <dbReference type="Google" id="ProtNLM"/>
    </source>
</evidence>
<feature type="region of interest" description="Disordered" evidence="1">
    <location>
        <begin position="1932"/>
        <end position="2025"/>
    </location>
</feature>
<evidence type="ECO:0000256" key="1">
    <source>
        <dbReference type="SAM" id="MobiDB-lite"/>
    </source>
</evidence>
<accession>A0A2H0UE56</accession>
<reference evidence="3" key="1">
    <citation type="submission" date="2017-09" db="EMBL/GenBank/DDBJ databases">
        <title>Depth-based differentiation of microbial function through sediment-hosted aquifers and enrichment of novel symbionts in the deep terrestrial subsurface.</title>
        <authorList>
            <person name="Probst A.J."/>
            <person name="Ladd B."/>
            <person name="Jarett J.K."/>
            <person name="Geller-Mcgrath D.E."/>
            <person name="Sieber C.M.K."/>
            <person name="Emerson J.B."/>
            <person name="Anantharaman K."/>
            <person name="Thomas B.C."/>
            <person name="Malmstrom R."/>
            <person name="Stieglmeier M."/>
            <person name="Klingl A."/>
            <person name="Woyke T."/>
            <person name="Ryan C.M."/>
            <person name="Banfield J.F."/>
        </authorList>
    </citation>
    <scope>NUCLEOTIDE SEQUENCE [LARGE SCALE GENOMIC DNA]</scope>
</reference>
<proteinExistence type="predicted"/>
<evidence type="ECO:0000313" key="3">
    <source>
        <dbReference type="Proteomes" id="UP000229344"/>
    </source>
</evidence>
<sequence length="2025" mass="201878">YFSGTNTISATSSLFLATSGNVGIGTTTPYAKLSVENGGITINPGSTLATAYSLTGNTGTAFPAVYTTPVTDDTVIGTAIFPKGSPSNIPGLGVAWQDICSTDIVADGANSECLRFLKFKDDYAAISTVKGGTGTVRNLALQVNGGNVGIGTTSPYAKLSVAGTVVGDNFNATSTTATSTFAGGFSAASSLYVLQNGNVGIGTASPLNTLQVIGATGVSVGSGDTSLAIDDSIGKYSFYSNDISSGAATEAGSLNLIATEGWGGTSSFSSRTAFTNIVDGTLTEVMTTGGANGVWGVGIGTTTPYAKLSVTNTSSGPSFLVEDSASPDTSPFVIDASGKVGVGVLTPQALAHIFTASTNDGTLVSANTGYSATMDLMEGGDAAVFGSGTGGGFRFEHSGADNMLYIKSDVTGTVNTRFSIDRASGNTGIGSSTPGSLLSIGDTNGINFRTATSTFSSTGGINLAAGCYAVNGTCLPGGTVTSVAATVPTGFTITGSPITTSGTLAIAYDTGYEGLLSASSTNWNSFYNTPSSRITAGDGLTWTSNTLDVNDVTAAMLASADFGDFTCNGTTCSLDTNSVSDNEIDYSTVTLADFTNDVGYLTDITSESFVDLFDTQSSFTANRIIHTNAAGNALTDTAGFVFTGTNLGVGTTSPYAKLSVAGTVVGQNFNATSTTATSTFAGGFSAASNLYVLQNGVVGIGTTSPWAALAVSGNVAVGSSGSDTFFVDASGRFVGIRTNAPAVPLAVNGNARINGSVTLSSNGLSAANISALSYDNQNLTISTTGGTGHVLFTPVGNVGIGTTSPGSLLSVGNTNGINFSTATSTFSTTGGINIADGCYAVDGVCIGAGGGGSGTVNTGVAGYFGYYPSNGTTIDDQSVLYTDGTNIGIGTTTPASKLVISDQSNATLLTFEGIADGGFNQVLTMGYEATPNSWVFNTERSGRNYDFRVNDTSVLFANTTGVGIGSTTPYAKLSVHANNGETNTTLFSIASSTASATTTLFSINNVGTIDIPNPGVSPATTTLITLSGQKFLTVGSDASGAINQHNIGIGIGALQVSNGVLSQYNIAIGSYALASTTGGAGGGFGNVGVGYGALQRNVGGGILEGYYNTAVGMSALNFNETGGRNVAFGARASHYIQSPASSVAVGYRAACGGSCSGTTGVAAATGYTVVGDSAGLALTGGDYNTLFGYQSGSAITSGLSNTLFGPSVTANNLTTGSGNIGIGAEIFFASSTANSQLNIGGILFGTLPSTGTSFKLPTSGAVGIGTSSPYAKFSIHANAGDTARTLFAIASSTGSATTTLFSISNTGVAAFGDPTSTQDASFQLGPDAKAWTAGYYATDNSFRIASSTDLTSNIALTITKTASAMNVGIGTTTPGSLLSVGNTNGINFSTATSTFSSTGGINLAAGCYAVNGTCVGGGSGSGTVGSGTTGQLPYYAGSGTTLTATSSLFMAANGSIGIGTQTPSGKLHINDASDSSIYVQRTGSSATSDWAYNGAYMSFGTSNSDGFYFKTVNTSRMSIGGDGGNDGDVGIGTGVNPVTDTRLTVKGETASTGTTLSAIDSNDRSLFTVLNSGQVGVGTSTPYAKFSIHALNGETNSTLFSIASSTASATTTLFSISNTGVASFGNTNGTGDANLQFAKDANAWSAGYYSGDKSFRIASSTDLSANVALTITKNSSGTLVGIGTTTPVSTLSIQGSLCVRDTGSCGTTAGTIYATTASISDIDLAENYRVTDQTIEAGEIVALDTTASSTVKRAEQGDIILGVISTKPGLLLGQDIKDGKPVALKGRIPVKINMDGGPIDVGDPIALSSTPGVGMHASSTAYAVGLALEATTTPGTIEVFVQNQTYFSIDDRAALGRLLAVDGVLFGTTTDESLFGQYENGDSTLWSRIVSLAKSFVNGVLTVAGIHTNQLCVGQVCVDEATFLQMVQQAGGQAASPSTPPATTPPTGGGTGTTTPPTGGGTGTSTPPTGGGTGTTTPPTSTPDPTPTPTPDPTPAPTPTPTPDPAPTPDPTPTPAPAPAPAPAT</sequence>
<feature type="compositionally biased region" description="Pro residues" evidence="1">
    <location>
        <begin position="1980"/>
        <end position="2025"/>
    </location>
</feature>
<dbReference type="Gene3D" id="2.40.300.10">
    <property type="entry name" value="Head decoration protein D"/>
    <property type="match status" value="1"/>
</dbReference>
<evidence type="ECO:0000313" key="2">
    <source>
        <dbReference type="EMBL" id="PIR84682.1"/>
    </source>
</evidence>
<feature type="compositionally biased region" description="Gly residues" evidence="1">
    <location>
        <begin position="1947"/>
        <end position="1974"/>
    </location>
</feature>
<comment type="caution">
    <text evidence="2">The sequence shown here is derived from an EMBL/GenBank/DDBJ whole genome shotgun (WGS) entry which is preliminary data.</text>
</comment>
<dbReference type="Proteomes" id="UP000229344">
    <property type="component" value="Unassembled WGS sequence"/>
</dbReference>